<dbReference type="InterPro" id="IPR017452">
    <property type="entry name" value="GPCR_Rhodpsn_7TM"/>
</dbReference>
<dbReference type="InterPro" id="IPR029028">
    <property type="entry name" value="Alpha/beta_knot_MTases"/>
</dbReference>
<feature type="transmembrane region" description="Helical" evidence="9">
    <location>
        <begin position="1927"/>
        <end position="1946"/>
    </location>
</feature>
<evidence type="ECO:0000256" key="1">
    <source>
        <dbReference type="ARBA" id="ARBA00004370"/>
    </source>
</evidence>
<feature type="region of interest" description="Disordered" evidence="8">
    <location>
        <begin position="1332"/>
        <end position="1372"/>
    </location>
</feature>
<keyword evidence="3" id="KW-0808">Transferase</keyword>
<dbReference type="InterPro" id="IPR056921">
    <property type="entry name" value="TARBP1_dom"/>
</dbReference>
<protein>
    <recommendedName>
        <fullName evidence="10">G-protein coupled receptors family 1 profile domain-containing protein</fullName>
    </recommendedName>
</protein>
<dbReference type="CDD" id="cd18091">
    <property type="entry name" value="SpoU-like_TRM3-like"/>
    <property type="match status" value="1"/>
</dbReference>
<dbReference type="InterPro" id="IPR045330">
    <property type="entry name" value="TRM3/TARBP1"/>
</dbReference>
<dbReference type="SUPFAM" id="SSF48371">
    <property type="entry name" value="ARM repeat"/>
    <property type="match status" value="1"/>
</dbReference>
<feature type="domain" description="G-protein coupled receptors family 1 profile" evidence="10">
    <location>
        <begin position="1600"/>
        <end position="1943"/>
    </location>
</feature>
<dbReference type="SUPFAM" id="SSF81321">
    <property type="entry name" value="Family A G protein-coupled receptor-like"/>
    <property type="match status" value="1"/>
</dbReference>
<evidence type="ECO:0000256" key="4">
    <source>
        <dbReference type="ARBA" id="ARBA00022692"/>
    </source>
</evidence>
<dbReference type="InterPro" id="IPR016024">
    <property type="entry name" value="ARM-type_fold"/>
</dbReference>
<proteinExistence type="inferred from homology"/>
<sequence length="2105" mass="237217">MSTFLVKALASQCHDVERTLDILCWPCFSWPEIERVEALGLFIRELVFKSHSSPEVFNGLMTKERFICKVQSVIWNHCVPLLKMISSESITSREESVTKSGKRKEMLHATCALLVICVRECQADSLEKIAGFVLPALSEKGDRNGDAQLDIDVAIEVLAELLSGVSSNSDLIKNSLSCTLCSVKVLSDTWVSKIIFRIWFTCLKSSSQEMQADILYKFWRDLLGWYGQEGTDVVTARVLLCLTALSDFLFSLEQRGPSPEMSHTFFRVVQNGLVHKDSMSRKRALYLLNRCVSLAEAGNADINMCETDFFFKWSAEHRLVLREFWEAFALVLETLEEYQIHVIRPVLSRIDILVKTTSTDAQGGGLIHPSWLLCVYQRMFHSENKTVIKEGVTHLLGLKMLQHPAFALAFSSFVVGPFMDVLAETSLYHRSPKQSIGECPELGLKLQNFMVMFFSSLPEDRQGSVLLQMLKHLSSRRWFSVPLLFLSQALSCLSPCPLLKSDGLHVLREVLGCTMATHHILLRGAIQCFLLHTVLHLSDVSVVSLDEVFALLAHFRAEESLCPGTTIWEKLCDWLLANESNFWPAAASTSLSPQKVSEHGYHSLKTFLAIPSSSDQTDRVPVAGEAELLARTLLLSANLDWRRREKQSPEDMRLEQLFCPLLDVLHRLNTSVYLPLCKTDKSLELMLSLLQLLGKNLETGRTNEDKMAVALTQLLLGVAEPVQEFILRRLSGELQEFSDIGRANLYLSLLRGLIRTYSKVPCYSSNLQKNYVSRLTINCVRLLNEPSEQNSSIAAQVQKAVSMATLALLCELADQCLFDSQSEAMKSLCSLTTYFFPSSSSLSTSQFFNRTLLKPSSTVDISSWSQLAAKPTQVMFYIRRPYVLEAVSVSWKLVHSLSTNAHDFWPALRAFVCLAFHRSFLKLQDVQSHKKTACIQQVTCQLIELSQAKLGVFNVLIQHCCNTWLPSDPNNDTDTVFQSALNHMDILTEACIYGPAYRKDQRLLQEVQTYVEQLGEELAANVVINSWNRDDHFPRLCVLAFLSHLEQSNSLHQKVMEKLVQHLLKKDKDISKSKVRYYNNSMQHRVKNRVWQTLLLLLPMLRPEFVVEYVFGLVCEAGFSNNQPSVKYLIEWALILILHQNPSHIQHLWVCFNVDQEKTKTSICTFLSVLVHLGILLPKLEDKASQWQKAIEVILMWCFSHNFTVRLYALLALKRVWGLEWARLLAKNEQCSSASLPGLATVVEACLHQAEVMQNTGNAAKNWSRIQEHFFFSVFHPLNDYSIETIFHTFPVLSELAEDECIPVWKFEKLVDFQHSSSVPLKNPGRELRELQPSDWVQQDTENEQVHANGDRERPGQAGGASDVTGGVGVEELDPPHVRERVAALAMVELEQEERWADVQKKIAPWSLNVQEVEPHIFVQQRVARLGKLTTSLFVVASLIDKPTNLGDFLIAKIFPSLCRTCEIFGASALVLGSLHHVGDKQFQALSVSSELWLPLMEVKPVDLADFLQLKQREGYSIIGVEQTANSQSLQDYRFPEKTLLLLGNEREGIPADLLQLLDVCVEIPQQGVTRSLNVHINNKRMFSSALITFKTNLNFCLLGNILVIMIVVATKKFHCVTSVLIINLAISDFLVGIGVMPFVAVSIMNNGWVNCTDLCLYVGYTSSVYCSASVLTLAAIALDRYYSIVDCLRYNSRCTAWRTGAAVLWIWLQAMLTSCPPLLGWSNISFVNPMYSCAVNWASSPSYTVFMAALCFLLPAIVILFCYVKIVRVAQHHAQRIHSLQQHFQHSRGHHISSSFDSSHQCSSVDLELHDPSRLVYYVSGRFVSESQFNVPHPKADLTGEPTSQLEGKSSSRLSGRRLHTFLAHLQSGSTLQNSHSQQHGIVRLFMVIAAFFLCWTPYIGVALVQATETALSRSVSQVPPAAVTFSYWLVLFNSDINPLLYALLSKRFQGALQNLRKKIQARLGMVQRAEEGRTDGERGRFTTPNNVITSVTNHHRQDNGLHQNKSVYSSVFTMNTTFPKSYKQEANEVLLPGSMLSSSFSTSSSSVSLCHKCSRNTPGKSDCLQVPSKPQGWDKLHSTSVIKERHATFFYSQIAVQVEQEIC</sequence>
<dbReference type="CDD" id="cd00637">
    <property type="entry name" value="7tm_classA_rhodopsin-like"/>
    <property type="match status" value="1"/>
</dbReference>
<dbReference type="InterPro" id="IPR001537">
    <property type="entry name" value="SpoU_MeTrfase"/>
</dbReference>
<dbReference type="PRINTS" id="PR00237">
    <property type="entry name" value="GPCRRHODOPSN"/>
</dbReference>
<keyword evidence="4 7" id="KW-0812">Transmembrane</keyword>
<comment type="subcellular location">
    <subcellularLocation>
        <location evidence="1">Membrane</location>
    </subcellularLocation>
</comment>
<evidence type="ECO:0000313" key="11">
    <source>
        <dbReference type="EMBL" id="KAK3507432.1"/>
    </source>
</evidence>
<feature type="transmembrane region" description="Helical" evidence="9">
    <location>
        <begin position="1886"/>
        <end position="1907"/>
    </location>
</feature>
<dbReference type="PROSITE" id="PS00237">
    <property type="entry name" value="G_PROTEIN_RECEP_F1_1"/>
    <property type="match status" value="1"/>
</dbReference>
<comment type="similarity">
    <text evidence="7">Belongs to the G-protein coupled receptor 1 family.</text>
</comment>
<feature type="transmembrane region" description="Helical" evidence="9">
    <location>
        <begin position="1657"/>
        <end position="1679"/>
    </location>
</feature>
<keyword evidence="6 9" id="KW-0472">Membrane</keyword>
<dbReference type="Gene3D" id="3.40.1280.10">
    <property type="match status" value="1"/>
</dbReference>
<feature type="transmembrane region" description="Helical" evidence="9">
    <location>
        <begin position="1743"/>
        <end position="1765"/>
    </location>
</feature>
<dbReference type="GO" id="GO:0016020">
    <property type="term" value="C:membrane"/>
    <property type="evidence" value="ECO:0007669"/>
    <property type="project" value="UniProtKB-SubCell"/>
</dbReference>
<dbReference type="Pfam" id="PF00588">
    <property type="entry name" value="SpoU_methylase"/>
    <property type="match status" value="1"/>
</dbReference>
<reference evidence="11" key="1">
    <citation type="submission" date="2023-06" db="EMBL/GenBank/DDBJ databases">
        <title>Male Hemibagrus guttatus genome.</title>
        <authorList>
            <person name="Bian C."/>
        </authorList>
    </citation>
    <scope>NUCLEOTIDE SEQUENCE</scope>
    <source>
        <strain evidence="11">Male_cb2023</strain>
        <tissue evidence="11">Muscle</tissue>
    </source>
</reference>
<dbReference type="InterPro" id="IPR044748">
    <property type="entry name" value="Trm3/TARBP1_C"/>
</dbReference>
<keyword evidence="12" id="KW-1185">Reference proteome</keyword>
<dbReference type="Proteomes" id="UP001274896">
    <property type="component" value="Unassembled WGS sequence"/>
</dbReference>
<feature type="transmembrane region" description="Helical" evidence="9">
    <location>
        <begin position="1592"/>
        <end position="1610"/>
    </location>
</feature>
<keyword evidence="7" id="KW-0675">Receptor</keyword>
<dbReference type="GO" id="GO:0016423">
    <property type="term" value="F:tRNA (guanine) methyltransferase activity"/>
    <property type="evidence" value="ECO:0007669"/>
    <property type="project" value="InterPro"/>
</dbReference>
<gene>
    <name evidence="11" type="ORF">QTP70_020626</name>
</gene>
<evidence type="ECO:0000256" key="9">
    <source>
        <dbReference type="SAM" id="Phobius"/>
    </source>
</evidence>
<keyword evidence="2" id="KW-0489">Methyltransferase</keyword>
<feature type="transmembrane region" description="Helical" evidence="9">
    <location>
        <begin position="1700"/>
        <end position="1723"/>
    </location>
</feature>
<evidence type="ECO:0000313" key="12">
    <source>
        <dbReference type="Proteomes" id="UP001274896"/>
    </source>
</evidence>
<keyword evidence="5 9" id="KW-1133">Transmembrane helix</keyword>
<dbReference type="EMBL" id="JAUCMX010000029">
    <property type="protein sequence ID" value="KAK3507432.1"/>
    <property type="molecule type" value="Genomic_DNA"/>
</dbReference>
<dbReference type="FunFam" id="1.20.1070.10:FF:000497">
    <property type="entry name" value="Predicted protein"/>
    <property type="match status" value="1"/>
</dbReference>
<accession>A0AAE0PSZ0</accession>
<evidence type="ECO:0000256" key="6">
    <source>
        <dbReference type="ARBA" id="ARBA00023136"/>
    </source>
</evidence>
<evidence type="ECO:0000256" key="7">
    <source>
        <dbReference type="RuleBase" id="RU000688"/>
    </source>
</evidence>
<evidence type="ECO:0000259" key="10">
    <source>
        <dbReference type="PROSITE" id="PS50262"/>
    </source>
</evidence>
<evidence type="ECO:0000256" key="8">
    <source>
        <dbReference type="SAM" id="MobiDB-lite"/>
    </source>
</evidence>
<dbReference type="SUPFAM" id="SSF75217">
    <property type="entry name" value="alpha/beta knot"/>
    <property type="match status" value="1"/>
</dbReference>
<dbReference type="PANTHER" id="PTHR12029">
    <property type="entry name" value="RNA METHYLTRANSFERASE"/>
    <property type="match status" value="1"/>
</dbReference>
<keyword evidence="7" id="KW-0297">G-protein coupled receptor</keyword>
<dbReference type="PROSITE" id="PS50262">
    <property type="entry name" value="G_PROTEIN_RECEP_F1_2"/>
    <property type="match status" value="1"/>
</dbReference>
<name>A0AAE0PSZ0_9TELE</name>
<dbReference type="GO" id="GO:0004930">
    <property type="term" value="F:G protein-coupled receptor activity"/>
    <property type="evidence" value="ECO:0007669"/>
    <property type="project" value="UniProtKB-KW"/>
</dbReference>
<evidence type="ECO:0000256" key="2">
    <source>
        <dbReference type="ARBA" id="ARBA00022603"/>
    </source>
</evidence>
<dbReference type="InterPro" id="IPR029026">
    <property type="entry name" value="tRNA_m1G_MTases_N"/>
</dbReference>
<dbReference type="PANTHER" id="PTHR12029:SF11">
    <property type="entry name" value="METHYLTRANSFERASE TARBP1-RELATED"/>
    <property type="match status" value="1"/>
</dbReference>
<dbReference type="SMART" id="SM01381">
    <property type="entry name" value="7TM_GPCR_Srsx"/>
    <property type="match status" value="1"/>
</dbReference>
<dbReference type="GO" id="GO:0030488">
    <property type="term" value="P:tRNA methylation"/>
    <property type="evidence" value="ECO:0007669"/>
    <property type="project" value="InterPro"/>
</dbReference>
<dbReference type="GO" id="GO:0003723">
    <property type="term" value="F:RNA binding"/>
    <property type="evidence" value="ECO:0007669"/>
    <property type="project" value="InterPro"/>
</dbReference>
<evidence type="ECO:0000256" key="3">
    <source>
        <dbReference type="ARBA" id="ARBA00022679"/>
    </source>
</evidence>
<dbReference type="InterPro" id="IPR000276">
    <property type="entry name" value="GPCR_Rhodpsn"/>
</dbReference>
<evidence type="ECO:0000256" key="5">
    <source>
        <dbReference type="ARBA" id="ARBA00022989"/>
    </source>
</evidence>
<feature type="region of interest" description="Disordered" evidence="8">
    <location>
        <begin position="1835"/>
        <end position="1854"/>
    </location>
</feature>
<dbReference type="Pfam" id="PF00001">
    <property type="entry name" value="7tm_1"/>
    <property type="match status" value="1"/>
</dbReference>
<comment type="caution">
    <text evidence="11">The sequence shown here is derived from an EMBL/GenBank/DDBJ whole genome shotgun (WGS) entry which is preliminary data.</text>
</comment>
<dbReference type="Gene3D" id="1.20.1070.10">
    <property type="entry name" value="Rhodopsin 7-helix transmembrane proteins"/>
    <property type="match status" value="1"/>
</dbReference>
<feature type="transmembrane region" description="Helical" evidence="9">
    <location>
        <begin position="1622"/>
        <end position="1645"/>
    </location>
</feature>
<dbReference type="Pfam" id="PF25050">
    <property type="entry name" value="TARBP1"/>
    <property type="match status" value="1"/>
</dbReference>
<keyword evidence="7" id="KW-0807">Transducer</keyword>
<organism evidence="11 12">
    <name type="scientific">Hemibagrus guttatus</name>
    <dbReference type="NCBI Taxonomy" id="175788"/>
    <lineage>
        <taxon>Eukaryota</taxon>
        <taxon>Metazoa</taxon>
        <taxon>Chordata</taxon>
        <taxon>Craniata</taxon>
        <taxon>Vertebrata</taxon>
        <taxon>Euteleostomi</taxon>
        <taxon>Actinopterygii</taxon>
        <taxon>Neopterygii</taxon>
        <taxon>Teleostei</taxon>
        <taxon>Ostariophysi</taxon>
        <taxon>Siluriformes</taxon>
        <taxon>Bagridae</taxon>
        <taxon>Hemibagrus</taxon>
    </lineage>
</organism>